<organism evidence="1">
    <name type="scientific">marine metagenome</name>
    <dbReference type="NCBI Taxonomy" id="408172"/>
    <lineage>
        <taxon>unclassified sequences</taxon>
        <taxon>metagenomes</taxon>
        <taxon>ecological metagenomes</taxon>
    </lineage>
</organism>
<accession>A0A382T256</accession>
<dbReference type="AlphaFoldDB" id="A0A382T256"/>
<gene>
    <name evidence="1" type="ORF">METZ01_LOCUS368411</name>
</gene>
<sequence length="105" mass="12526">MWVFTDKGFLSIVQHNALPDYFQVKSRVIDPLEILWPDHEIEVIDWADYRFRITIAKSEVLPVLLEVMASVGYTSFKDACRDDYNYHNALSRIWGEMYRYQTNME</sequence>
<feature type="non-terminal residue" evidence="1">
    <location>
        <position position="105"/>
    </location>
</feature>
<dbReference type="EMBL" id="UINC01132932">
    <property type="protein sequence ID" value="SVD15557.1"/>
    <property type="molecule type" value="Genomic_DNA"/>
</dbReference>
<evidence type="ECO:0000313" key="1">
    <source>
        <dbReference type="EMBL" id="SVD15557.1"/>
    </source>
</evidence>
<protein>
    <submittedName>
        <fullName evidence="1">Uncharacterized protein</fullName>
    </submittedName>
</protein>
<proteinExistence type="predicted"/>
<reference evidence="1" key="1">
    <citation type="submission" date="2018-05" db="EMBL/GenBank/DDBJ databases">
        <authorList>
            <person name="Lanie J.A."/>
            <person name="Ng W.-L."/>
            <person name="Kazmierczak K.M."/>
            <person name="Andrzejewski T.M."/>
            <person name="Davidsen T.M."/>
            <person name="Wayne K.J."/>
            <person name="Tettelin H."/>
            <person name="Glass J.I."/>
            <person name="Rusch D."/>
            <person name="Podicherti R."/>
            <person name="Tsui H.-C.T."/>
            <person name="Winkler M.E."/>
        </authorList>
    </citation>
    <scope>NUCLEOTIDE SEQUENCE</scope>
</reference>
<name>A0A382T256_9ZZZZ</name>